<reference evidence="2 3" key="1">
    <citation type="journal article" date="2017" name="Mol. Plant">
        <title>The Genome of Medicinal Plant Macleaya cordata Provides New Insights into Benzylisoquinoline Alkaloids Metabolism.</title>
        <authorList>
            <person name="Liu X."/>
            <person name="Liu Y."/>
            <person name="Huang P."/>
            <person name="Ma Y."/>
            <person name="Qing Z."/>
            <person name="Tang Q."/>
            <person name="Cao H."/>
            <person name="Cheng P."/>
            <person name="Zheng Y."/>
            <person name="Yuan Z."/>
            <person name="Zhou Y."/>
            <person name="Liu J."/>
            <person name="Tang Z."/>
            <person name="Zhuo Y."/>
            <person name="Zhang Y."/>
            <person name="Yu L."/>
            <person name="Huang J."/>
            <person name="Yang P."/>
            <person name="Peng Q."/>
            <person name="Zhang J."/>
            <person name="Jiang W."/>
            <person name="Zhang Z."/>
            <person name="Lin K."/>
            <person name="Ro D.K."/>
            <person name="Chen X."/>
            <person name="Xiong X."/>
            <person name="Shang Y."/>
            <person name="Huang S."/>
            <person name="Zeng J."/>
        </authorList>
    </citation>
    <scope>NUCLEOTIDE SEQUENCE [LARGE SCALE GENOMIC DNA]</scope>
    <source>
        <strain evidence="3">cv. BLH2017</strain>
        <tissue evidence="2">Root</tissue>
    </source>
</reference>
<evidence type="ECO:0000313" key="3">
    <source>
        <dbReference type="Proteomes" id="UP000195402"/>
    </source>
</evidence>
<dbReference type="EMBL" id="MVGT01004176">
    <property type="protein sequence ID" value="OVA01160.1"/>
    <property type="molecule type" value="Genomic_DNA"/>
</dbReference>
<protein>
    <submittedName>
        <fullName evidence="2">Uncharacterized protein</fullName>
    </submittedName>
</protein>
<organism evidence="2 3">
    <name type="scientific">Macleaya cordata</name>
    <name type="common">Five-seeded plume-poppy</name>
    <name type="synonym">Bocconia cordata</name>
    <dbReference type="NCBI Taxonomy" id="56857"/>
    <lineage>
        <taxon>Eukaryota</taxon>
        <taxon>Viridiplantae</taxon>
        <taxon>Streptophyta</taxon>
        <taxon>Embryophyta</taxon>
        <taxon>Tracheophyta</taxon>
        <taxon>Spermatophyta</taxon>
        <taxon>Magnoliopsida</taxon>
        <taxon>Ranunculales</taxon>
        <taxon>Papaveraceae</taxon>
        <taxon>Papaveroideae</taxon>
        <taxon>Macleaya</taxon>
    </lineage>
</organism>
<dbReference type="FunCoup" id="A0A200PSI8">
    <property type="interactions" value="29"/>
</dbReference>
<feature type="chain" id="PRO_5012465130" evidence="1">
    <location>
        <begin position="19"/>
        <end position="49"/>
    </location>
</feature>
<feature type="signal peptide" evidence="1">
    <location>
        <begin position="1"/>
        <end position="18"/>
    </location>
</feature>
<dbReference type="AlphaFoldDB" id="A0A200PSI8"/>
<evidence type="ECO:0000313" key="2">
    <source>
        <dbReference type="EMBL" id="OVA01160.1"/>
    </source>
</evidence>
<name>A0A200PSI8_MACCD</name>
<proteinExistence type="predicted"/>
<gene>
    <name evidence="2" type="ORF">BVC80_1809g28</name>
</gene>
<dbReference type="PANTHER" id="PTHR48156:SF1">
    <property type="entry name" value="TRANSMEMBRANE PROTEIN"/>
    <property type="match status" value="1"/>
</dbReference>
<sequence>MAMMTWGMAFWMAKMVWMALCGWVSSCLTVADEIARSIRTGDVGPFHVG</sequence>
<evidence type="ECO:0000256" key="1">
    <source>
        <dbReference type="SAM" id="SignalP"/>
    </source>
</evidence>
<dbReference type="Proteomes" id="UP000195402">
    <property type="component" value="Unassembled WGS sequence"/>
</dbReference>
<dbReference type="OrthoDB" id="603217at2759"/>
<keyword evidence="3" id="KW-1185">Reference proteome</keyword>
<dbReference type="InParanoid" id="A0A200PSI8"/>
<comment type="caution">
    <text evidence="2">The sequence shown here is derived from an EMBL/GenBank/DDBJ whole genome shotgun (WGS) entry which is preliminary data.</text>
</comment>
<keyword evidence="1" id="KW-0732">Signal</keyword>
<dbReference type="PANTHER" id="PTHR48156">
    <property type="entry name" value="TRANSMEMBRANE PROTEIN"/>
    <property type="match status" value="1"/>
</dbReference>
<accession>A0A200PSI8</accession>